<organism evidence="13 14">
    <name type="scientific">Strigomonas culicis</name>
    <dbReference type="NCBI Taxonomy" id="28005"/>
    <lineage>
        <taxon>Eukaryota</taxon>
        <taxon>Discoba</taxon>
        <taxon>Euglenozoa</taxon>
        <taxon>Kinetoplastea</taxon>
        <taxon>Metakinetoplastina</taxon>
        <taxon>Trypanosomatida</taxon>
        <taxon>Trypanosomatidae</taxon>
        <taxon>Strigomonadinae</taxon>
        <taxon>Strigomonas</taxon>
    </lineage>
</organism>
<evidence type="ECO:0000256" key="11">
    <source>
        <dbReference type="SAM" id="Phobius"/>
    </source>
</evidence>
<evidence type="ECO:0000256" key="1">
    <source>
        <dbReference type="ARBA" id="ARBA00006108"/>
    </source>
</evidence>
<keyword evidence="3 11" id="KW-0812">Transmembrane</keyword>
<evidence type="ECO:0000313" key="13">
    <source>
        <dbReference type="EMBL" id="EPY33592.1"/>
    </source>
</evidence>
<keyword evidence="4" id="KW-0653">Protein transport</keyword>
<evidence type="ECO:0000256" key="5">
    <source>
        <dbReference type="ARBA" id="ARBA00022989"/>
    </source>
</evidence>
<evidence type="ECO:0000313" key="14">
    <source>
        <dbReference type="Proteomes" id="UP000015354"/>
    </source>
</evidence>
<feature type="domain" description="Vesicle transport v-SNARE N-terminal" evidence="12">
    <location>
        <begin position="50"/>
        <end position="104"/>
    </location>
</feature>
<proteinExistence type="inferred from homology"/>
<dbReference type="InterPro" id="IPR010989">
    <property type="entry name" value="SNARE"/>
</dbReference>
<dbReference type="PANTHER" id="PTHR21230">
    <property type="entry name" value="VESICLE TRANSPORT V-SNARE PROTEIN VTI1-RELATED"/>
    <property type="match status" value="1"/>
</dbReference>
<evidence type="ECO:0000256" key="7">
    <source>
        <dbReference type="ARBA" id="ARBA00023136"/>
    </source>
</evidence>
<evidence type="ECO:0000256" key="9">
    <source>
        <dbReference type="SAM" id="Coils"/>
    </source>
</evidence>
<name>S9URR2_9TRYP</name>
<evidence type="ECO:0000256" key="8">
    <source>
        <dbReference type="ARBA" id="ARBA00046280"/>
    </source>
</evidence>
<dbReference type="EMBL" id="ATMH01002141">
    <property type="protein sequence ID" value="EPY33592.1"/>
    <property type="molecule type" value="Genomic_DNA"/>
</dbReference>
<dbReference type="GO" id="GO:0000149">
    <property type="term" value="F:SNARE binding"/>
    <property type="evidence" value="ECO:0007669"/>
    <property type="project" value="TreeGrafter"/>
</dbReference>
<keyword evidence="14" id="KW-1185">Reference proteome</keyword>
<dbReference type="Pfam" id="PF05008">
    <property type="entry name" value="V-SNARE"/>
    <property type="match status" value="1"/>
</dbReference>
<protein>
    <submittedName>
        <fullName evidence="13">Vesicle transport through interaction with t-SNARE 1</fullName>
    </submittedName>
</protein>
<comment type="similarity">
    <text evidence="1">Belongs to the VTI1 family.</text>
</comment>
<keyword evidence="7 11" id="KW-0472">Membrane</keyword>
<dbReference type="GO" id="GO:0012507">
    <property type="term" value="C:ER to Golgi transport vesicle membrane"/>
    <property type="evidence" value="ECO:0007669"/>
    <property type="project" value="TreeGrafter"/>
</dbReference>
<dbReference type="GO" id="GO:0031902">
    <property type="term" value="C:late endosome membrane"/>
    <property type="evidence" value="ECO:0007669"/>
    <property type="project" value="TreeGrafter"/>
</dbReference>
<evidence type="ECO:0000256" key="6">
    <source>
        <dbReference type="ARBA" id="ARBA00023054"/>
    </source>
</evidence>
<evidence type="ECO:0000256" key="10">
    <source>
        <dbReference type="SAM" id="MobiDB-lite"/>
    </source>
</evidence>
<gene>
    <name evidence="13" type="ORF">STCU_02141</name>
</gene>
<dbReference type="InterPro" id="IPR027027">
    <property type="entry name" value="GOSR2/Membrin/Bos1"/>
</dbReference>
<dbReference type="SUPFAM" id="SSF58038">
    <property type="entry name" value="SNARE fusion complex"/>
    <property type="match status" value="1"/>
</dbReference>
<feature type="region of interest" description="Disordered" evidence="10">
    <location>
        <begin position="257"/>
        <end position="278"/>
    </location>
</feature>
<comment type="caution">
    <text evidence="13">The sequence shown here is derived from an EMBL/GenBank/DDBJ whole genome shotgun (WGS) entry which is preliminary data.</text>
</comment>
<evidence type="ECO:0000259" key="12">
    <source>
        <dbReference type="Pfam" id="PF05008"/>
    </source>
</evidence>
<dbReference type="GO" id="GO:0031201">
    <property type="term" value="C:SNARE complex"/>
    <property type="evidence" value="ECO:0007669"/>
    <property type="project" value="TreeGrafter"/>
</dbReference>
<dbReference type="AlphaFoldDB" id="S9URR2"/>
<evidence type="ECO:0000256" key="4">
    <source>
        <dbReference type="ARBA" id="ARBA00022927"/>
    </source>
</evidence>
<reference evidence="13 14" key="1">
    <citation type="journal article" date="2013" name="PLoS ONE">
        <title>Predicting the Proteins of Angomonas deanei, Strigomonas culicis and Their Respective Endosymbionts Reveals New Aspects of the Trypanosomatidae Family.</title>
        <authorList>
            <person name="Motta M.C."/>
            <person name="Martins A.C."/>
            <person name="de Souza S.S."/>
            <person name="Catta-Preta C.M."/>
            <person name="Silva R."/>
            <person name="Klein C.C."/>
            <person name="de Almeida L.G."/>
            <person name="de Lima Cunha O."/>
            <person name="Ciapina L.P."/>
            <person name="Brocchi M."/>
            <person name="Colabardini A.C."/>
            <person name="de Araujo Lima B."/>
            <person name="Machado C.R."/>
            <person name="de Almeida Soares C.M."/>
            <person name="Probst C.M."/>
            <person name="de Menezes C.B."/>
            <person name="Thompson C.E."/>
            <person name="Bartholomeu D.C."/>
            <person name="Gradia D.F."/>
            <person name="Pavoni D.P."/>
            <person name="Grisard E.C."/>
            <person name="Fantinatti-Garboggini F."/>
            <person name="Marchini F.K."/>
            <person name="Rodrigues-Luiz G.F."/>
            <person name="Wagner G."/>
            <person name="Goldman G.H."/>
            <person name="Fietto J.L."/>
            <person name="Elias M.C."/>
            <person name="Goldman M.H."/>
            <person name="Sagot M.F."/>
            <person name="Pereira M."/>
            <person name="Stoco P.H."/>
            <person name="de Mendonca-Neto R.P."/>
            <person name="Teixeira S.M."/>
            <person name="Maciel T.E."/>
            <person name="de Oliveira Mendes T.A."/>
            <person name="Urmenyi T.P."/>
            <person name="de Souza W."/>
            <person name="Schenkman S."/>
            <person name="de Vasconcelos A.T."/>
        </authorList>
    </citation>
    <scope>NUCLEOTIDE SEQUENCE [LARGE SCALE GENOMIC DNA]</scope>
</reference>
<dbReference type="GO" id="GO:0005484">
    <property type="term" value="F:SNAP receptor activity"/>
    <property type="evidence" value="ECO:0007669"/>
    <property type="project" value="InterPro"/>
</dbReference>
<evidence type="ECO:0000256" key="3">
    <source>
        <dbReference type="ARBA" id="ARBA00022692"/>
    </source>
</evidence>
<dbReference type="InterPro" id="IPR038407">
    <property type="entry name" value="v-SNARE_N_sf"/>
</dbReference>
<keyword evidence="5 11" id="KW-1133">Transmembrane helix</keyword>
<dbReference type="InterPro" id="IPR007705">
    <property type="entry name" value="Vesicle_trsprt_v-SNARE_N"/>
</dbReference>
<dbReference type="PANTHER" id="PTHR21230:SF26">
    <property type="entry name" value="VESICLE TRANSPORT THROUGH INTERACTION WITH T-SNARES HOMOLOG 1A"/>
    <property type="match status" value="1"/>
</dbReference>
<feature type="coiled-coil region" evidence="9">
    <location>
        <begin position="81"/>
        <end position="115"/>
    </location>
</feature>
<keyword evidence="6 9" id="KW-0175">Coiled coil</keyword>
<dbReference type="Proteomes" id="UP000015354">
    <property type="component" value="Unassembled WGS sequence"/>
</dbReference>
<dbReference type="GO" id="GO:0006906">
    <property type="term" value="P:vesicle fusion"/>
    <property type="evidence" value="ECO:0007669"/>
    <property type="project" value="TreeGrafter"/>
</dbReference>
<dbReference type="Gene3D" id="1.20.5.110">
    <property type="match status" value="1"/>
</dbReference>
<dbReference type="OrthoDB" id="430637at2759"/>
<comment type="subcellular location">
    <subcellularLocation>
        <location evidence="8">Endomembrane system</location>
        <topology evidence="8">Single-pass type IV membrane protein</topology>
    </subcellularLocation>
</comment>
<dbReference type="GO" id="GO:0005794">
    <property type="term" value="C:Golgi apparatus"/>
    <property type="evidence" value="ECO:0007669"/>
    <property type="project" value="InterPro"/>
</dbReference>
<accession>S9URR2</accession>
<dbReference type="PIRSF" id="PIRSF028865">
    <property type="entry name" value="Membrin-2"/>
    <property type="match status" value="1"/>
</dbReference>
<dbReference type="Pfam" id="PF12352">
    <property type="entry name" value="V-SNARE_C"/>
    <property type="match status" value="1"/>
</dbReference>
<dbReference type="SUPFAM" id="SSF47661">
    <property type="entry name" value="t-snare proteins"/>
    <property type="match status" value="1"/>
</dbReference>
<dbReference type="GO" id="GO:0006886">
    <property type="term" value="P:intracellular protein transport"/>
    <property type="evidence" value="ECO:0007669"/>
    <property type="project" value="InterPro"/>
</dbReference>
<evidence type="ECO:0000256" key="2">
    <source>
        <dbReference type="ARBA" id="ARBA00022448"/>
    </source>
</evidence>
<sequence>MTTLLQTYEEDYKEAIKHAQDELAALRSTVKRDAAFYKPPPASGVGSRVQRGAALTAQLTQIKELISNMEYECNDVPAASRAVAKERVTRYSAALRKLEEDLAAVKVEASAADREDLIGAAKRAPAGDQAPAAGDLDDEARRHRMQMMDNTEKYKQASGTLNKAERLLNDTETVGGQALTTLRAQTEQLQRINETTIAVDEEVSEARRILQGMQKVMIKHKLILIAIILVLLFLIIVAIYVAVSKSKTNATVAPTQTTVNPITTSSPSNSGSGGLPSE</sequence>
<feature type="transmembrane region" description="Helical" evidence="11">
    <location>
        <begin position="222"/>
        <end position="243"/>
    </location>
</feature>
<keyword evidence="2" id="KW-0813">Transport</keyword>
<dbReference type="GO" id="GO:0005789">
    <property type="term" value="C:endoplasmic reticulum membrane"/>
    <property type="evidence" value="ECO:0007669"/>
    <property type="project" value="TreeGrafter"/>
</dbReference>
<dbReference type="Gene3D" id="1.20.58.400">
    <property type="entry name" value="t-snare proteins"/>
    <property type="match status" value="1"/>
</dbReference>